<gene>
    <name evidence="2" type="ORF">AAFF_G00099990</name>
</gene>
<dbReference type="EMBL" id="JAINUG010000165">
    <property type="protein sequence ID" value="KAJ8390867.1"/>
    <property type="molecule type" value="Genomic_DNA"/>
</dbReference>
<feature type="region of interest" description="Disordered" evidence="1">
    <location>
        <begin position="207"/>
        <end position="236"/>
    </location>
</feature>
<evidence type="ECO:0000256" key="1">
    <source>
        <dbReference type="SAM" id="MobiDB-lite"/>
    </source>
</evidence>
<name>A0AAD7WBD0_9TELE</name>
<feature type="compositionally biased region" description="Pro residues" evidence="1">
    <location>
        <begin position="225"/>
        <end position="236"/>
    </location>
</feature>
<organism evidence="2 3">
    <name type="scientific">Aldrovandia affinis</name>
    <dbReference type="NCBI Taxonomy" id="143900"/>
    <lineage>
        <taxon>Eukaryota</taxon>
        <taxon>Metazoa</taxon>
        <taxon>Chordata</taxon>
        <taxon>Craniata</taxon>
        <taxon>Vertebrata</taxon>
        <taxon>Euteleostomi</taxon>
        <taxon>Actinopterygii</taxon>
        <taxon>Neopterygii</taxon>
        <taxon>Teleostei</taxon>
        <taxon>Notacanthiformes</taxon>
        <taxon>Halosauridae</taxon>
        <taxon>Aldrovandia</taxon>
    </lineage>
</organism>
<proteinExistence type="predicted"/>
<feature type="compositionally biased region" description="Polar residues" evidence="1">
    <location>
        <begin position="156"/>
        <end position="171"/>
    </location>
</feature>
<evidence type="ECO:0000313" key="3">
    <source>
        <dbReference type="Proteomes" id="UP001221898"/>
    </source>
</evidence>
<protein>
    <submittedName>
        <fullName evidence="2">Uncharacterized protein</fullName>
    </submittedName>
</protein>
<sequence>MWCRLEPQTTAGGGRLAAGMPSLRGAGISTGCQGNAIKFQKGPPLGRGDEVPPSWHPNPPAPVANVLTPRLVALSSGRFSSVDPGCSPGRLAGSECTVRWRWWDRPSARATGLWDGMGRERGRSRRAACLFEIPASGGRAQERVGGAARWRLGRQAVTTPGRTGPGSSSPNPHTPLLGPAGSWQRRPTAHHHTQLVKLLAGVGLPVEKETQQPPLPDWGRLHLLPDPPPTPKEIEV</sequence>
<dbReference type="AlphaFoldDB" id="A0AAD7WBD0"/>
<dbReference type="Proteomes" id="UP001221898">
    <property type="component" value="Unassembled WGS sequence"/>
</dbReference>
<comment type="caution">
    <text evidence="2">The sequence shown here is derived from an EMBL/GenBank/DDBJ whole genome shotgun (WGS) entry which is preliminary data.</text>
</comment>
<feature type="region of interest" description="Disordered" evidence="1">
    <location>
        <begin position="153"/>
        <end position="190"/>
    </location>
</feature>
<accession>A0AAD7WBD0</accession>
<evidence type="ECO:0000313" key="2">
    <source>
        <dbReference type="EMBL" id="KAJ8390867.1"/>
    </source>
</evidence>
<keyword evidence="3" id="KW-1185">Reference proteome</keyword>
<reference evidence="2" key="1">
    <citation type="journal article" date="2023" name="Science">
        <title>Genome structures resolve the early diversification of teleost fishes.</title>
        <authorList>
            <person name="Parey E."/>
            <person name="Louis A."/>
            <person name="Montfort J."/>
            <person name="Bouchez O."/>
            <person name="Roques C."/>
            <person name="Iampietro C."/>
            <person name="Lluch J."/>
            <person name="Castinel A."/>
            <person name="Donnadieu C."/>
            <person name="Desvignes T."/>
            <person name="Floi Bucao C."/>
            <person name="Jouanno E."/>
            <person name="Wen M."/>
            <person name="Mejri S."/>
            <person name="Dirks R."/>
            <person name="Jansen H."/>
            <person name="Henkel C."/>
            <person name="Chen W.J."/>
            <person name="Zahm M."/>
            <person name="Cabau C."/>
            <person name="Klopp C."/>
            <person name="Thompson A.W."/>
            <person name="Robinson-Rechavi M."/>
            <person name="Braasch I."/>
            <person name="Lecointre G."/>
            <person name="Bobe J."/>
            <person name="Postlethwait J.H."/>
            <person name="Berthelot C."/>
            <person name="Roest Crollius H."/>
            <person name="Guiguen Y."/>
        </authorList>
    </citation>
    <scope>NUCLEOTIDE SEQUENCE</scope>
    <source>
        <strain evidence="2">NC1722</strain>
    </source>
</reference>